<dbReference type="PANTHER" id="PTHR43123">
    <property type="entry name" value="POLYSACCHARIDE DEACETYLASE-RELATED"/>
    <property type="match status" value="1"/>
</dbReference>
<evidence type="ECO:0000256" key="1">
    <source>
        <dbReference type="ARBA" id="ARBA00003236"/>
    </source>
</evidence>
<dbReference type="RefSeq" id="WP_382419942.1">
    <property type="nucleotide sequence ID" value="NZ_JBHSCW010000001.1"/>
</dbReference>
<accession>A0ABV8UFC7</accession>
<sequence length="288" mass="31897">MSAVMEEPRIRTAPTNLLWPGQRNVAVVFNIAYEAWSPGQSSGVGPMGNPLPAGMFDPNADSYGRYGANAGIHRLMRMLDRAGVRANVFASGVLAERDPTQVKAVSDAGHEIVAHGYAQDLIPATLTAEADEDYIQRTTDLLTQVTGTRPKGWISPRATAGVETRRRLAKHGYEWQGDALDADLPYVEELPDGELLAIPLCTDFNDLSHSMRFGRTPQQFIENFEECLEALLKLRDDTVILDVLVHTHCYGRPAGAWAYGELARRCAERDDIWLTTRGQIAEQVRQHL</sequence>
<name>A0ABV8UFC7_9PROT</name>
<dbReference type="CDD" id="cd10916">
    <property type="entry name" value="CE4_PuuE_HpPgdA_like"/>
    <property type="match status" value="1"/>
</dbReference>
<proteinExistence type="inferred from homology"/>
<dbReference type="InterPro" id="IPR011330">
    <property type="entry name" value="Glyco_hydro/deAcase_b/a-brl"/>
</dbReference>
<evidence type="ECO:0000313" key="7">
    <source>
        <dbReference type="Proteomes" id="UP001595799"/>
    </source>
</evidence>
<dbReference type="PANTHER" id="PTHR43123:SF4">
    <property type="entry name" value="POLYSACCHARIDE DEACETYLASE"/>
    <property type="match status" value="1"/>
</dbReference>
<comment type="caution">
    <text evidence="6">The sequence shown here is derived from an EMBL/GenBank/DDBJ whole genome shotgun (WGS) entry which is preliminary data.</text>
</comment>
<comment type="similarity">
    <text evidence="2">Belongs to the polysaccharide deacetylase family.</text>
</comment>
<evidence type="ECO:0000313" key="6">
    <source>
        <dbReference type="EMBL" id="MFC4349959.1"/>
    </source>
</evidence>
<dbReference type="Gene3D" id="3.20.20.370">
    <property type="entry name" value="Glycoside hydrolase/deacetylase"/>
    <property type="match status" value="1"/>
</dbReference>
<organism evidence="6 7">
    <name type="scientific">Fodinicurvata halophila</name>
    <dbReference type="NCBI Taxonomy" id="1419723"/>
    <lineage>
        <taxon>Bacteria</taxon>
        <taxon>Pseudomonadati</taxon>
        <taxon>Pseudomonadota</taxon>
        <taxon>Alphaproteobacteria</taxon>
        <taxon>Rhodospirillales</taxon>
        <taxon>Rhodovibrionaceae</taxon>
        <taxon>Fodinicurvata</taxon>
    </lineage>
</organism>
<evidence type="ECO:0000256" key="3">
    <source>
        <dbReference type="ARBA" id="ARBA00020071"/>
    </source>
</evidence>
<evidence type="ECO:0000256" key="2">
    <source>
        <dbReference type="ARBA" id="ARBA00010973"/>
    </source>
</evidence>
<dbReference type="Proteomes" id="UP001595799">
    <property type="component" value="Unassembled WGS sequence"/>
</dbReference>
<evidence type="ECO:0000256" key="4">
    <source>
        <dbReference type="ARBA" id="ARBA00032976"/>
    </source>
</evidence>
<feature type="domain" description="NodB homology" evidence="5">
    <location>
        <begin position="69"/>
        <end position="174"/>
    </location>
</feature>
<gene>
    <name evidence="6" type="ORF">ACFOW6_00225</name>
</gene>
<keyword evidence="7" id="KW-1185">Reference proteome</keyword>
<protein>
    <recommendedName>
        <fullName evidence="3">Chitooligosaccharide deacetylase</fullName>
    </recommendedName>
    <alternativeName>
        <fullName evidence="4">Nodulation protein B</fullName>
    </alternativeName>
</protein>
<reference evidence="7" key="1">
    <citation type="journal article" date="2019" name="Int. J. Syst. Evol. Microbiol.">
        <title>The Global Catalogue of Microorganisms (GCM) 10K type strain sequencing project: providing services to taxonomists for standard genome sequencing and annotation.</title>
        <authorList>
            <consortium name="The Broad Institute Genomics Platform"/>
            <consortium name="The Broad Institute Genome Sequencing Center for Infectious Disease"/>
            <person name="Wu L."/>
            <person name="Ma J."/>
        </authorList>
    </citation>
    <scope>NUCLEOTIDE SEQUENCE [LARGE SCALE GENOMIC DNA]</scope>
    <source>
        <strain evidence="7">CECT 8472</strain>
    </source>
</reference>
<dbReference type="InterPro" id="IPR002509">
    <property type="entry name" value="NODB_dom"/>
</dbReference>
<evidence type="ECO:0000259" key="5">
    <source>
        <dbReference type="Pfam" id="PF01522"/>
    </source>
</evidence>
<comment type="function">
    <text evidence="1">Is involved in generating a small heat-stable compound (Nod), an acylated oligomer of N-acetylglucosamine, that stimulates mitosis in various plant protoplasts.</text>
</comment>
<dbReference type="EMBL" id="JBHSCW010000001">
    <property type="protein sequence ID" value="MFC4349959.1"/>
    <property type="molecule type" value="Genomic_DNA"/>
</dbReference>
<dbReference type="Pfam" id="PF01522">
    <property type="entry name" value="Polysacc_deac_1"/>
    <property type="match status" value="1"/>
</dbReference>
<dbReference type="SUPFAM" id="SSF88713">
    <property type="entry name" value="Glycoside hydrolase/deacetylase"/>
    <property type="match status" value="1"/>
</dbReference>